<name>A0A133VQ40_9EURY</name>
<evidence type="ECO:0000313" key="2">
    <source>
        <dbReference type="Proteomes" id="UP000070175"/>
    </source>
</evidence>
<keyword evidence="2" id="KW-1185">Reference proteome</keyword>
<proteinExistence type="predicted"/>
<evidence type="ECO:0000313" key="1">
    <source>
        <dbReference type="EMBL" id="KXB08550.1"/>
    </source>
</evidence>
<dbReference type="AlphaFoldDB" id="A0A133VQ40"/>
<dbReference type="Proteomes" id="UP000070175">
    <property type="component" value="Unassembled WGS sequence"/>
</dbReference>
<organism evidence="1 2">
    <name type="scientific">candidate division MSBL1 archaeon SCGC-AAA382N08</name>
    <dbReference type="NCBI Taxonomy" id="1698285"/>
    <lineage>
        <taxon>Archaea</taxon>
        <taxon>Methanobacteriati</taxon>
        <taxon>Methanobacteriota</taxon>
        <taxon>candidate division MSBL1</taxon>
    </lineage>
</organism>
<protein>
    <submittedName>
        <fullName evidence="1">Uncharacterized protein</fullName>
    </submittedName>
</protein>
<gene>
    <name evidence="1" type="ORF">AKJ56_00965</name>
</gene>
<reference evidence="1 2" key="1">
    <citation type="journal article" date="2016" name="Sci. Rep.">
        <title>Metabolic traits of an uncultured archaeal lineage -MSBL1- from brine pools of the Red Sea.</title>
        <authorList>
            <person name="Mwirichia R."/>
            <person name="Alam I."/>
            <person name="Rashid M."/>
            <person name="Vinu M."/>
            <person name="Ba-Alawi W."/>
            <person name="Anthony Kamau A."/>
            <person name="Kamanda Ngugi D."/>
            <person name="Goker M."/>
            <person name="Klenk H.P."/>
            <person name="Bajic V."/>
            <person name="Stingl U."/>
        </authorList>
    </citation>
    <scope>NUCLEOTIDE SEQUENCE [LARGE SCALE GENOMIC DNA]</scope>
    <source>
        <strain evidence="1">SCGC-AAA382N08</strain>
    </source>
</reference>
<comment type="caution">
    <text evidence="1">The sequence shown here is derived from an EMBL/GenBank/DDBJ whole genome shotgun (WGS) entry which is preliminary data.</text>
</comment>
<dbReference type="EMBL" id="LHYJ01000010">
    <property type="protein sequence ID" value="KXB08550.1"/>
    <property type="molecule type" value="Genomic_DNA"/>
</dbReference>
<sequence length="218" mass="25256">MKKDEPTNKYKRITGANPEDKIFIIGSGRVGTTFLVRLFTRLRFSTGIYPDEDEKGYEEDIRAGCEVELEWTEDLEEMKKRFKEAPFILKGPAYSLDLKNMIDLGLVRVLHAFIPVRDFYKAAESRIDVGLDWIAGEIQKIDQSKVVKQYYSNALALGCAIEGCMMRDVPFTLMRFPDFMQDKEYCFGLINRIFPNIDWNTFSPTFDDLANPDQVKFK</sequence>
<accession>A0A133VQ40</accession>